<gene>
    <name evidence="2" type="ORF">B0T21DRAFT_354054</name>
</gene>
<evidence type="ECO:0008006" key="4">
    <source>
        <dbReference type="Google" id="ProtNLM"/>
    </source>
</evidence>
<dbReference type="AlphaFoldDB" id="A0AA40EXE0"/>
<dbReference type="SUPFAM" id="SSF54160">
    <property type="entry name" value="Chromo domain-like"/>
    <property type="match status" value="2"/>
</dbReference>
<reference evidence="2" key="1">
    <citation type="submission" date="2023-06" db="EMBL/GenBank/DDBJ databases">
        <title>Genome-scale phylogeny and comparative genomics of the fungal order Sordariales.</title>
        <authorList>
            <consortium name="Lawrence Berkeley National Laboratory"/>
            <person name="Hensen N."/>
            <person name="Bonometti L."/>
            <person name="Westerberg I."/>
            <person name="Brannstrom I.O."/>
            <person name="Guillou S."/>
            <person name="Cros-Aarteil S."/>
            <person name="Calhoun S."/>
            <person name="Haridas S."/>
            <person name="Kuo A."/>
            <person name="Mondo S."/>
            <person name="Pangilinan J."/>
            <person name="Riley R."/>
            <person name="Labutti K."/>
            <person name="Andreopoulos B."/>
            <person name="Lipzen A."/>
            <person name="Chen C."/>
            <person name="Yanf M."/>
            <person name="Daum C."/>
            <person name="Ng V."/>
            <person name="Clum A."/>
            <person name="Steindorff A."/>
            <person name="Ohm R."/>
            <person name="Martin F."/>
            <person name="Silar P."/>
            <person name="Natvig D."/>
            <person name="Lalanne C."/>
            <person name="Gautier V."/>
            <person name="Ament-Velasquez S.L."/>
            <person name="Kruys A."/>
            <person name="Hutchinson M.I."/>
            <person name="Powell A.J."/>
            <person name="Barry K."/>
            <person name="Miller A.N."/>
            <person name="Grigoriev I.V."/>
            <person name="Debuchy R."/>
            <person name="Gladieux P."/>
            <person name="Thoren M.H."/>
            <person name="Johannesson H."/>
        </authorList>
    </citation>
    <scope>NUCLEOTIDE SEQUENCE</scope>
    <source>
        <strain evidence="2">CBS 540.89</strain>
    </source>
</reference>
<dbReference type="InterPro" id="IPR016197">
    <property type="entry name" value="Chromo-like_dom_sf"/>
</dbReference>
<evidence type="ECO:0000313" key="2">
    <source>
        <dbReference type="EMBL" id="KAK0747308.1"/>
    </source>
</evidence>
<accession>A0AA40EXE0</accession>
<dbReference type="Proteomes" id="UP001172159">
    <property type="component" value="Unassembled WGS sequence"/>
</dbReference>
<sequence>MVPCSPDGKHYTVDRLLDRWKGWFYVKWFDGSCSWEPRKNILDPGLIEDLERNHRGLHLGVEVIRPRSTRGRKTEYRVHFKGRPEKEDTWVAEKYMSPELIVMYKSG</sequence>
<name>A0AA40EXE0_9PEZI</name>
<dbReference type="Gene3D" id="2.40.50.40">
    <property type="match status" value="1"/>
</dbReference>
<comment type="subunit">
    <text evidence="1">Component of the NuA4 histone acetyltransferase complex.</text>
</comment>
<proteinExistence type="predicted"/>
<organism evidence="2 3">
    <name type="scientific">Apiosordaria backusii</name>
    <dbReference type="NCBI Taxonomy" id="314023"/>
    <lineage>
        <taxon>Eukaryota</taxon>
        <taxon>Fungi</taxon>
        <taxon>Dikarya</taxon>
        <taxon>Ascomycota</taxon>
        <taxon>Pezizomycotina</taxon>
        <taxon>Sordariomycetes</taxon>
        <taxon>Sordariomycetidae</taxon>
        <taxon>Sordariales</taxon>
        <taxon>Lasiosphaeriaceae</taxon>
        <taxon>Apiosordaria</taxon>
    </lineage>
</organism>
<keyword evidence="3" id="KW-1185">Reference proteome</keyword>
<comment type="caution">
    <text evidence="2">The sequence shown here is derived from an EMBL/GenBank/DDBJ whole genome shotgun (WGS) entry which is preliminary data.</text>
</comment>
<evidence type="ECO:0000256" key="1">
    <source>
        <dbReference type="ARBA" id="ARBA00011353"/>
    </source>
</evidence>
<protein>
    <recommendedName>
        <fullName evidence="4">Chromo domain-containing protein</fullName>
    </recommendedName>
</protein>
<evidence type="ECO:0000313" key="3">
    <source>
        <dbReference type="Proteomes" id="UP001172159"/>
    </source>
</evidence>
<dbReference type="EMBL" id="JAUKTV010000001">
    <property type="protein sequence ID" value="KAK0747308.1"/>
    <property type="molecule type" value="Genomic_DNA"/>
</dbReference>
<dbReference type="CDD" id="cd00024">
    <property type="entry name" value="CD_CSD"/>
    <property type="match status" value="1"/>
</dbReference>